<accession>A0A2T0VUZ5</accession>
<dbReference type="EMBL" id="PVTP01000013">
    <property type="protein sequence ID" value="PRY75311.1"/>
    <property type="molecule type" value="Genomic_DNA"/>
</dbReference>
<organism evidence="2 3">
    <name type="scientific">Yoonia maritima</name>
    <dbReference type="NCBI Taxonomy" id="1435347"/>
    <lineage>
        <taxon>Bacteria</taxon>
        <taxon>Pseudomonadati</taxon>
        <taxon>Pseudomonadota</taxon>
        <taxon>Alphaproteobacteria</taxon>
        <taxon>Rhodobacterales</taxon>
        <taxon>Paracoccaceae</taxon>
        <taxon>Yoonia</taxon>
    </lineage>
</organism>
<feature type="region of interest" description="Disordered" evidence="1">
    <location>
        <begin position="1"/>
        <end position="24"/>
    </location>
</feature>
<comment type="caution">
    <text evidence="2">The sequence shown here is derived from an EMBL/GenBank/DDBJ whole genome shotgun (WGS) entry which is preliminary data.</text>
</comment>
<proteinExistence type="predicted"/>
<sequence length="128" mass="14355">MVLAYGKDFIGEDEPSPKRKETGAWVREQAAENRAKREKADQEWAAIDAAKVENERFAADLERRENIFKRLINRVWAVADSVAEIFGIRLSQKISAALDDLEAAVDEYNADLLAKTSPDSTTQSEPES</sequence>
<dbReference type="RefSeq" id="WP_106358992.1">
    <property type="nucleotide sequence ID" value="NZ_PVTP01000013.1"/>
</dbReference>
<reference evidence="2 3" key="1">
    <citation type="submission" date="2018-03" db="EMBL/GenBank/DDBJ databases">
        <title>Genomic Encyclopedia of Archaeal and Bacterial Type Strains, Phase II (KMG-II): from individual species to whole genera.</title>
        <authorList>
            <person name="Goeker M."/>
        </authorList>
    </citation>
    <scope>NUCLEOTIDE SEQUENCE [LARGE SCALE GENOMIC DNA]</scope>
    <source>
        <strain evidence="2 3">DSM 101533</strain>
    </source>
</reference>
<evidence type="ECO:0000313" key="3">
    <source>
        <dbReference type="Proteomes" id="UP000238007"/>
    </source>
</evidence>
<evidence type="ECO:0000256" key="1">
    <source>
        <dbReference type="SAM" id="MobiDB-lite"/>
    </source>
</evidence>
<protein>
    <submittedName>
        <fullName evidence="2">Uncharacterized protein</fullName>
    </submittedName>
</protein>
<evidence type="ECO:0000313" key="2">
    <source>
        <dbReference type="EMBL" id="PRY75311.1"/>
    </source>
</evidence>
<dbReference type="Proteomes" id="UP000238007">
    <property type="component" value="Unassembled WGS sequence"/>
</dbReference>
<keyword evidence="3" id="KW-1185">Reference proteome</keyword>
<gene>
    <name evidence="2" type="ORF">CLV80_113121</name>
</gene>
<name>A0A2T0VUZ5_9RHOB</name>
<dbReference type="AlphaFoldDB" id="A0A2T0VUZ5"/>